<accession>A0AAD7QZA0</accession>
<comment type="caution">
    <text evidence="2">The sequence shown here is derived from an EMBL/GenBank/DDBJ whole genome shotgun (WGS) entry which is preliminary data.</text>
</comment>
<feature type="region of interest" description="Disordered" evidence="1">
    <location>
        <begin position="1"/>
        <end position="74"/>
    </location>
</feature>
<organism evidence="2 3">
    <name type="scientific">Lipomyces tetrasporus</name>
    <dbReference type="NCBI Taxonomy" id="54092"/>
    <lineage>
        <taxon>Eukaryota</taxon>
        <taxon>Fungi</taxon>
        <taxon>Dikarya</taxon>
        <taxon>Ascomycota</taxon>
        <taxon>Saccharomycotina</taxon>
        <taxon>Lipomycetes</taxon>
        <taxon>Lipomycetales</taxon>
        <taxon>Lipomycetaceae</taxon>
        <taxon>Lipomyces</taxon>
    </lineage>
</organism>
<keyword evidence="3" id="KW-1185">Reference proteome</keyword>
<evidence type="ECO:0000313" key="2">
    <source>
        <dbReference type="EMBL" id="KAJ8104209.1"/>
    </source>
</evidence>
<feature type="compositionally biased region" description="Basic residues" evidence="1">
    <location>
        <begin position="27"/>
        <end position="40"/>
    </location>
</feature>
<protein>
    <submittedName>
        <fullName evidence="2">Uncharacterized protein</fullName>
    </submittedName>
</protein>
<evidence type="ECO:0000313" key="3">
    <source>
        <dbReference type="Proteomes" id="UP001217417"/>
    </source>
</evidence>
<gene>
    <name evidence="2" type="ORF">POJ06DRAFT_279701</name>
</gene>
<dbReference type="GeneID" id="80885001"/>
<dbReference type="AlphaFoldDB" id="A0AAD7QZA0"/>
<dbReference type="RefSeq" id="XP_056047659.1">
    <property type="nucleotide sequence ID" value="XM_056189835.1"/>
</dbReference>
<sequence length="467" mass="52251">MRLAKLNCPHPRPTPTQRQTVSTYIGRHFRNRSAPAKRRPPPQLLGPSAGADGQQVVRESRRWADSPESARSRPGNVTLLLRPVVECFVPAYPTEHRQNVSHVLDFHIHYLAARLTHWGTGPTPFMRCWVQMVCGDMALFDSVATFTHGVRITTLEDKVTPSATMLWHKARALKGLQAKVSTEAEDKAAIWTASETILATFYLMEGAARFGYESEFKAHCLVASACLKDLYVMQAVGLVEGTEMASELRHGIIQDGHQSSNNEPAAVTSITTRSELRYLRPGLQLEEPLRAMIDTLPVGFRDLVALGNLSIEFILLLEEQLQHGTTNQGVKRARVLANQSQNAVEHLASLGIVAFLTRHTAQMQMFPKISFLDKLTMLGRQMASSGQAGTSCYSELRVWATLVGTEIATTAGATLRQRAHDAMTKLLLQERWIDGWNDVERIARGYLWDEKTLTAWNRYWMSCQDMS</sequence>
<evidence type="ECO:0000256" key="1">
    <source>
        <dbReference type="SAM" id="MobiDB-lite"/>
    </source>
</evidence>
<reference evidence="2" key="1">
    <citation type="submission" date="2023-03" db="EMBL/GenBank/DDBJ databases">
        <title>Near-Complete genome sequence of Lipomyces tetrasporous NRRL Y-64009, an oleaginous yeast capable of growing on lignocellulosic hydrolysates.</title>
        <authorList>
            <consortium name="Lawrence Berkeley National Laboratory"/>
            <person name="Jagtap S.S."/>
            <person name="Liu J.-J."/>
            <person name="Walukiewicz H.E."/>
            <person name="Pangilinan J."/>
            <person name="Lipzen A."/>
            <person name="Ahrendt S."/>
            <person name="Koriabine M."/>
            <person name="Cobaugh K."/>
            <person name="Salamov A."/>
            <person name="Yoshinaga Y."/>
            <person name="Ng V."/>
            <person name="Daum C."/>
            <person name="Grigoriev I.V."/>
            <person name="Slininger P.J."/>
            <person name="Dien B.S."/>
            <person name="Jin Y.-S."/>
            <person name="Rao C.V."/>
        </authorList>
    </citation>
    <scope>NUCLEOTIDE SEQUENCE</scope>
    <source>
        <strain evidence="2">NRRL Y-64009</strain>
    </source>
</reference>
<dbReference type="EMBL" id="JARPMG010000001">
    <property type="protein sequence ID" value="KAJ8104209.1"/>
    <property type="molecule type" value="Genomic_DNA"/>
</dbReference>
<proteinExistence type="predicted"/>
<name>A0AAD7QZA0_9ASCO</name>
<feature type="compositionally biased region" description="Basic and acidic residues" evidence="1">
    <location>
        <begin position="58"/>
        <end position="71"/>
    </location>
</feature>
<dbReference type="Proteomes" id="UP001217417">
    <property type="component" value="Unassembled WGS sequence"/>
</dbReference>